<keyword evidence="3" id="KW-0539">Nucleus</keyword>
<feature type="region of interest" description="Disordered" evidence="4">
    <location>
        <begin position="147"/>
        <end position="179"/>
    </location>
</feature>
<feature type="compositionally biased region" description="Basic and acidic residues" evidence="4">
    <location>
        <begin position="155"/>
        <end position="165"/>
    </location>
</feature>
<dbReference type="GO" id="GO:0003677">
    <property type="term" value="F:DNA binding"/>
    <property type="evidence" value="ECO:0007669"/>
    <property type="project" value="UniProtKB-KW"/>
</dbReference>
<gene>
    <name evidence="7" type="ORF">Dsin_017945</name>
</gene>
<dbReference type="PANTHER" id="PTHR47999">
    <property type="entry name" value="TRANSCRIPTION FACTOR MYB8-RELATED-RELATED"/>
    <property type="match status" value="1"/>
</dbReference>
<dbReference type="Pfam" id="PF00249">
    <property type="entry name" value="Myb_DNA-binding"/>
    <property type="match status" value="2"/>
</dbReference>
<feature type="domain" description="Myb-like" evidence="5">
    <location>
        <begin position="99"/>
        <end position="149"/>
    </location>
</feature>
<accession>A0AAE0AG93</accession>
<dbReference type="SMART" id="SM00717">
    <property type="entry name" value="SANT"/>
    <property type="match status" value="2"/>
</dbReference>
<dbReference type="InterPro" id="IPR001005">
    <property type="entry name" value="SANT/Myb"/>
</dbReference>
<evidence type="ECO:0000313" key="7">
    <source>
        <dbReference type="EMBL" id="KAK3213239.1"/>
    </source>
</evidence>
<evidence type="ECO:0000259" key="6">
    <source>
        <dbReference type="PROSITE" id="PS51294"/>
    </source>
</evidence>
<evidence type="ECO:0000313" key="8">
    <source>
        <dbReference type="Proteomes" id="UP001281410"/>
    </source>
</evidence>
<dbReference type="EMBL" id="JANJYJ010000005">
    <property type="protein sequence ID" value="KAK3213239.1"/>
    <property type="molecule type" value="Genomic_DNA"/>
</dbReference>
<dbReference type="InterPro" id="IPR017930">
    <property type="entry name" value="Myb_dom"/>
</dbReference>
<reference evidence="7" key="1">
    <citation type="journal article" date="2023" name="Plant J.">
        <title>Genome sequences and population genomics provide insights into the demographic history, inbreeding, and mutation load of two 'living fossil' tree species of Dipteronia.</title>
        <authorList>
            <person name="Feng Y."/>
            <person name="Comes H.P."/>
            <person name="Chen J."/>
            <person name="Zhu S."/>
            <person name="Lu R."/>
            <person name="Zhang X."/>
            <person name="Li P."/>
            <person name="Qiu J."/>
            <person name="Olsen K.M."/>
            <person name="Qiu Y."/>
        </authorList>
    </citation>
    <scope>NUCLEOTIDE SEQUENCE</scope>
    <source>
        <strain evidence="7">NBL</strain>
    </source>
</reference>
<dbReference type="GO" id="GO:0005634">
    <property type="term" value="C:nucleus"/>
    <property type="evidence" value="ECO:0007669"/>
    <property type="project" value="UniProtKB-SubCell"/>
</dbReference>
<comment type="subcellular location">
    <subcellularLocation>
        <location evidence="1">Nucleus</location>
    </subcellularLocation>
</comment>
<feature type="domain" description="HTH myb-type" evidence="6">
    <location>
        <begin position="99"/>
        <end position="153"/>
    </location>
</feature>
<dbReference type="InterPro" id="IPR015495">
    <property type="entry name" value="Myb_TF_plants"/>
</dbReference>
<sequence length="340" mass="38778">MGRSPCCSKVGLNRGAWTATEDKILTDYIKAHGDGKWRSLPKAAGQKLISLISYLFKIYIQVEIRTIFKVWINLYVFLKFAGLKRCGKSCRLRWLNYLRPDIKRGNLTPDEQDLIIRLHRLLGNRWSLIAGRLPGRTDNEVKNYWNTKLSKNKAQPKESKFDKKSITTSSPCNDHDGQASTKVFRTKAMRLMSHQVRQVMINNTQHQQQQQQQQQDPDQNHILDSNYNSTVESESTGGSSPSFSFQYREENSSEYVTGFDIEGISLSEFFDFDEFCDVNNVIKGDITGNPDDQSNTDLVLNEELMLENWNGGDGCDIQANMDSNFGTSASFLESGEDWVI</sequence>
<comment type="caution">
    <text evidence="7">The sequence shown here is derived from an EMBL/GenBank/DDBJ whole genome shotgun (WGS) entry which is preliminary data.</text>
</comment>
<name>A0AAE0AG93_9ROSI</name>
<feature type="region of interest" description="Disordered" evidence="4">
    <location>
        <begin position="203"/>
        <end position="244"/>
    </location>
</feature>
<proteinExistence type="predicted"/>
<feature type="compositionally biased region" description="Polar residues" evidence="4">
    <location>
        <begin position="166"/>
        <end position="179"/>
    </location>
</feature>
<feature type="compositionally biased region" description="Low complexity" evidence="4">
    <location>
        <begin position="229"/>
        <end position="244"/>
    </location>
</feature>
<dbReference type="PANTHER" id="PTHR47999:SF86">
    <property type="entry name" value="MYB-RELATED PROTEIN MYB4-LIKE"/>
    <property type="match status" value="1"/>
</dbReference>
<organism evidence="7 8">
    <name type="scientific">Dipteronia sinensis</name>
    <dbReference type="NCBI Taxonomy" id="43782"/>
    <lineage>
        <taxon>Eukaryota</taxon>
        <taxon>Viridiplantae</taxon>
        <taxon>Streptophyta</taxon>
        <taxon>Embryophyta</taxon>
        <taxon>Tracheophyta</taxon>
        <taxon>Spermatophyta</taxon>
        <taxon>Magnoliopsida</taxon>
        <taxon>eudicotyledons</taxon>
        <taxon>Gunneridae</taxon>
        <taxon>Pentapetalae</taxon>
        <taxon>rosids</taxon>
        <taxon>malvids</taxon>
        <taxon>Sapindales</taxon>
        <taxon>Sapindaceae</taxon>
        <taxon>Hippocastanoideae</taxon>
        <taxon>Acereae</taxon>
        <taxon>Dipteronia</taxon>
    </lineage>
</organism>
<dbReference type="CDD" id="cd00167">
    <property type="entry name" value="SANT"/>
    <property type="match status" value="2"/>
</dbReference>
<dbReference type="PROSITE" id="PS50090">
    <property type="entry name" value="MYB_LIKE"/>
    <property type="match status" value="2"/>
</dbReference>
<dbReference type="PROSITE" id="PS51294">
    <property type="entry name" value="HTH_MYB"/>
    <property type="match status" value="1"/>
</dbReference>
<keyword evidence="8" id="KW-1185">Reference proteome</keyword>
<evidence type="ECO:0000256" key="4">
    <source>
        <dbReference type="SAM" id="MobiDB-lite"/>
    </source>
</evidence>
<keyword evidence="2" id="KW-0238">DNA-binding</keyword>
<evidence type="ECO:0000256" key="2">
    <source>
        <dbReference type="ARBA" id="ARBA00023125"/>
    </source>
</evidence>
<evidence type="ECO:0000256" key="1">
    <source>
        <dbReference type="ARBA" id="ARBA00004123"/>
    </source>
</evidence>
<evidence type="ECO:0000259" key="5">
    <source>
        <dbReference type="PROSITE" id="PS50090"/>
    </source>
</evidence>
<dbReference type="AlphaFoldDB" id="A0AAE0AG93"/>
<dbReference type="SUPFAM" id="SSF46689">
    <property type="entry name" value="Homeodomain-like"/>
    <property type="match status" value="2"/>
</dbReference>
<feature type="domain" description="Myb-like" evidence="5">
    <location>
        <begin position="9"/>
        <end position="98"/>
    </location>
</feature>
<dbReference type="Gene3D" id="1.10.10.60">
    <property type="entry name" value="Homeodomain-like"/>
    <property type="match status" value="2"/>
</dbReference>
<dbReference type="InterPro" id="IPR009057">
    <property type="entry name" value="Homeodomain-like_sf"/>
</dbReference>
<feature type="compositionally biased region" description="Low complexity" evidence="4">
    <location>
        <begin position="205"/>
        <end position="215"/>
    </location>
</feature>
<dbReference type="Proteomes" id="UP001281410">
    <property type="component" value="Unassembled WGS sequence"/>
</dbReference>
<protein>
    <submittedName>
        <fullName evidence="7">Uncharacterized protein</fullName>
    </submittedName>
</protein>
<evidence type="ECO:0000256" key="3">
    <source>
        <dbReference type="ARBA" id="ARBA00023242"/>
    </source>
</evidence>